<evidence type="ECO:0000313" key="2">
    <source>
        <dbReference type="Proteomes" id="UP000694864"/>
    </source>
</evidence>
<dbReference type="RefSeq" id="XP_010443790.1">
    <property type="nucleotide sequence ID" value="XM_010445488.2"/>
</dbReference>
<keyword evidence="2" id="KW-1185">Reference proteome</keyword>
<reference evidence="3" key="2">
    <citation type="submission" date="2025-08" db="UniProtKB">
        <authorList>
            <consortium name="RefSeq"/>
        </authorList>
    </citation>
    <scope>IDENTIFICATION</scope>
    <source>
        <tissue evidence="3">Leaf</tissue>
    </source>
</reference>
<evidence type="ECO:0000313" key="3">
    <source>
        <dbReference type="RefSeq" id="XP_010443790.1"/>
    </source>
</evidence>
<sequence length="149" mass="17081">MDTLIMVSFMTMMLFSTSETTRAANLIVSNELQTRGDVPVFVTCHPAPQLSKRVPLGQKSLIEIPTTAGNDTVDEKVAGSRVWQPTTCVGTFYSEAHFEMHERPYVLYEADKDAKECKNSCFVVVTDDGFYRWNNNKRIWDKIFPIIWY</sequence>
<proteinExistence type="predicted"/>
<gene>
    <name evidence="3" type="primary">LOC104726598</name>
</gene>
<keyword evidence="1" id="KW-0732">Signal</keyword>
<dbReference type="GeneID" id="104726598"/>
<feature type="chain" id="PRO_5046332616" evidence="1">
    <location>
        <begin position="24"/>
        <end position="149"/>
    </location>
</feature>
<feature type="signal peptide" evidence="1">
    <location>
        <begin position="1"/>
        <end position="23"/>
    </location>
</feature>
<reference evidence="2" key="1">
    <citation type="journal article" date="2014" name="Nat. Commun.">
        <title>The emerging biofuel crop Camelina sativa retains a highly undifferentiated hexaploid genome structure.</title>
        <authorList>
            <person name="Kagale S."/>
            <person name="Koh C."/>
            <person name="Nixon J."/>
            <person name="Bollina V."/>
            <person name="Clarke W.E."/>
            <person name="Tuteja R."/>
            <person name="Spillane C."/>
            <person name="Robinson S.J."/>
            <person name="Links M.G."/>
            <person name="Clarke C."/>
            <person name="Higgins E.E."/>
            <person name="Huebert T."/>
            <person name="Sharpe A.G."/>
            <person name="Parkin I.A."/>
        </authorList>
    </citation>
    <scope>NUCLEOTIDE SEQUENCE [LARGE SCALE GENOMIC DNA]</scope>
    <source>
        <strain evidence="2">cv. DH55</strain>
    </source>
</reference>
<protein>
    <submittedName>
        <fullName evidence="3">Uncharacterized protein LOC104726598</fullName>
    </submittedName>
</protein>
<organism evidence="2 3">
    <name type="scientific">Camelina sativa</name>
    <name type="common">False flax</name>
    <name type="synonym">Myagrum sativum</name>
    <dbReference type="NCBI Taxonomy" id="90675"/>
    <lineage>
        <taxon>Eukaryota</taxon>
        <taxon>Viridiplantae</taxon>
        <taxon>Streptophyta</taxon>
        <taxon>Embryophyta</taxon>
        <taxon>Tracheophyta</taxon>
        <taxon>Spermatophyta</taxon>
        <taxon>Magnoliopsida</taxon>
        <taxon>eudicotyledons</taxon>
        <taxon>Gunneridae</taxon>
        <taxon>Pentapetalae</taxon>
        <taxon>rosids</taxon>
        <taxon>malvids</taxon>
        <taxon>Brassicales</taxon>
        <taxon>Brassicaceae</taxon>
        <taxon>Camelineae</taxon>
        <taxon>Camelina</taxon>
    </lineage>
</organism>
<name>A0ABM0UNL1_CAMSA</name>
<evidence type="ECO:0000256" key="1">
    <source>
        <dbReference type="SAM" id="SignalP"/>
    </source>
</evidence>
<dbReference type="Proteomes" id="UP000694864">
    <property type="component" value="Chromosome 11"/>
</dbReference>
<accession>A0ABM0UNL1</accession>